<feature type="region of interest" description="Disordered" evidence="1">
    <location>
        <begin position="1"/>
        <end position="32"/>
    </location>
</feature>
<dbReference type="OrthoDB" id="6133383at2759"/>
<comment type="caution">
    <text evidence="3">The sequence shown here is derived from an EMBL/GenBank/DDBJ whole genome shotgun (WGS) entry which is preliminary data.</text>
</comment>
<gene>
    <name evidence="3" type="ORF">MEDL_68660</name>
</gene>
<feature type="compositionally biased region" description="Basic and acidic residues" evidence="1">
    <location>
        <begin position="1"/>
        <end position="31"/>
    </location>
</feature>
<sequence>MIFLDRLEQKVETDKNKRPQKEKENLKKENSGIKSRLTTIEKINAIQNPYSGSKPQSIDENNEDIQNYTHRIHDTQEHKIQMLTKEITTLVSHQIIEYDKVLLNDGNGYDVRHGHFTTPVKGVYLLSVIVYTDIWLKMVNSSQVCTPMRCTVKSSMKKYRTDEHSTTVMSGTIDHNYGANSRKVEIQKLRHRADKQSNDNIVATQPTCQNVDEQHLV</sequence>
<keyword evidence="4" id="KW-1185">Reference proteome</keyword>
<dbReference type="EMBL" id="CAJPWZ010003328">
    <property type="protein sequence ID" value="CAG2257401.1"/>
    <property type="molecule type" value="Genomic_DNA"/>
</dbReference>
<evidence type="ECO:0000259" key="2">
    <source>
        <dbReference type="Pfam" id="PF00386"/>
    </source>
</evidence>
<proteinExistence type="predicted"/>
<dbReference type="InterPro" id="IPR008983">
    <property type="entry name" value="Tumour_necrosis_fac-like_dom"/>
</dbReference>
<evidence type="ECO:0000313" key="4">
    <source>
        <dbReference type="Proteomes" id="UP000683360"/>
    </source>
</evidence>
<dbReference type="InterPro" id="IPR001073">
    <property type="entry name" value="C1q_dom"/>
</dbReference>
<dbReference type="Proteomes" id="UP000683360">
    <property type="component" value="Unassembled WGS sequence"/>
</dbReference>
<dbReference type="SUPFAM" id="SSF49842">
    <property type="entry name" value="TNF-like"/>
    <property type="match status" value="1"/>
</dbReference>
<dbReference type="Pfam" id="PF00386">
    <property type="entry name" value="C1q"/>
    <property type="match status" value="1"/>
</dbReference>
<accession>A0A8S3VS79</accession>
<evidence type="ECO:0000256" key="1">
    <source>
        <dbReference type="SAM" id="MobiDB-lite"/>
    </source>
</evidence>
<name>A0A8S3VS79_MYTED</name>
<dbReference type="Gene3D" id="2.60.120.40">
    <property type="match status" value="1"/>
</dbReference>
<feature type="domain" description="C1q" evidence="2">
    <location>
        <begin position="85"/>
        <end position="147"/>
    </location>
</feature>
<evidence type="ECO:0000313" key="3">
    <source>
        <dbReference type="EMBL" id="CAG2257401.1"/>
    </source>
</evidence>
<protein>
    <recommendedName>
        <fullName evidence="2">C1q domain-containing protein</fullName>
    </recommendedName>
</protein>
<reference evidence="3" key="1">
    <citation type="submission" date="2021-03" db="EMBL/GenBank/DDBJ databases">
        <authorList>
            <person name="Bekaert M."/>
        </authorList>
    </citation>
    <scope>NUCLEOTIDE SEQUENCE</scope>
</reference>
<organism evidence="3 4">
    <name type="scientific">Mytilus edulis</name>
    <name type="common">Blue mussel</name>
    <dbReference type="NCBI Taxonomy" id="6550"/>
    <lineage>
        <taxon>Eukaryota</taxon>
        <taxon>Metazoa</taxon>
        <taxon>Spiralia</taxon>
        <taxon>Lophotrochozoa</taxon>
        <taxon>Mollusca</taxon>
        <taxon>Bivalvia</taxon>
        <taxon>Autobranchia</taxon>
        <taxon>Pteriomorphia</taxon>
        <taxon>Mytilida</taxon>
        <taxon>Mytiloidea</taxon>
        <taxon>Mytilidae</taxon>
        <taxon>Mytilinae</taxon>
        <taxon>Mytilus</taxon>
    </lineage>
</organism>
<dbReference type="AlphaFoldDB" id="A0A8S3VS79"/>